<proteinExistence type="inferred from homology"/>
<accession>A0A1X7NSF8</accession>
<sequence length="116" mass="13111">MAAMLYGFKSCSTVKSARKWLDDHGVEHSFFDYRVDKLDPKVVDDWFKRAGWEAVFNRNSTTFKELPEAEKESVDAKKARAMILAETNLIKRPVLDTGKTLLFGFKADAYAAATGK</sequence>
<comment type="similarity">
    <text evidence="1 2">Belongs to the ArsC family.</text>
</comment>
<dbReference type="Pfam" id="PF03960">
    <property type="entry name" value="ArsC"/>
    <property type="match status" value="1"/>
</dbReference>
<gene>
    <name evidence="3" type="ORF">SAMN02982922_2471</name>
</gene>
<dbReference type="InterPro" id="IPR006504">
    <property type="entry name" value="Tscrpt_reg_Spx/MgsR"/>
</dbReference>
<dbReference type="InterPro" id="IPR006660">
    <property type="entry name" value="Arsenate_reductase-like"/>
</dbReference>
<dbReference type="AlphaFoldDB" id="A0A1X7NSF8"/>
<dbReference type="PANTHER" id="PTHR30041:SF8">
    <property type="entry name" value="PROTEIN YFFB"/>
    <property type="match status" value="1"/>
</dbReference>
<dbReference type="InterPro" id="IPR036249">
    <property type="entry name" value="Thioredoxin-like_sf"/>
</dbReference>
<dbReference type="SUPFAM" id="SSF52833">
    <property type="entry name" value="Thioredoxin-like"/>
    <property type="match status" value="1"/>
</dbReference>
<evidence type="ECO:0000313" key="3">
    <source>
        <dbReference type="EMBL" id="SMH41010.1"/>
    </source>
</evidence>
<evidence type="ECO:0000256" key="2">
    <source>
        <dbReference type="PROSITE-ProRule" id="PRU01282"/>
    </source>
</evidence>
<organism evidence="3 4">
    <name type="scientific">Mesorhizobium australicum</name>
    <dbReference type="NCBI Taxonomy" id="536018"/>
    <lineage>
        <taxon>Bacteria</taxon>
        <taxon>Pseudomonadati</taxon>
        <taxon>Pseudomonadota</taxon>
        <taxon>Alphaproteobacteria</taxon>
        <taxon>Hyphomicrobiales</taxon>
        <taxon>Phyllobacteriaceae</taxon>
        <taxon>Mesorhizobium</taxon>
    </lineage>
</organism>
<dbReference type="Proteomes" id="UP000193083">
    <property type="component" value="Unassembled WGS sequence"/>
</dbReference>
<dbReference type="PANTHER" id="PTHR30041">
    <property type="entry name" value="ARSENATE REDUCTASE"/>
    <property type="match status" value="1"/>
</dbReference>
<dbReference type="PROSITE" id="PS51353">
    <property type="entry name" value="ARSC"/>
    <property type="match status" value="1"/>
</dbReference>
<dbReference type="Gene3D" id="3.40.30.10">
    <property type="entry name" value="Glutaredoxin"/>
    <property type="match status" value="1"/>
</dbReference>
<reference evidence="3 4" key="1">
    <citation type="submission" date="2017-04" db="EMBL/GenBank/DDBJ databases">
        <authorList>
            <person name="Afonso C.L."/>
            <person name="Miller P.J."/>
            <person name="Scott M.A."/>
            <person name="Spackman E."/>
            <person name="Goraichik I."/>
            <person name="Dimitrov K.M."/>
            <person name="Suarez D.L."/>
            <person name="Swayne D.E."/>
        </authorList>
    </citation>
    <scope>NUCLEOTIDE SEQUENCE [LARGE SCALE GENOMIC DNA]</scope>
    <source>
        <strain evidence="3 4">B5P</strain>
    </source>
</reference>
<evidence type="ECO:0000313" key="4">
    <source>
        <dbReference type="Proteomes" id="UP000193083"/>
    </source>
</evidence>
<evidence type="ECO:0000256" key="1">
    <source>
        <dbReference type="ARBA" id="ARBA00007198"/>
    </source>
</evidence>
<name>A0A1X7NSF8_9HYPH</name>
<dbReference type="NCBIfam" id="TIGR01617">
    <property type="entry name" value="arsC_related"/>
    <property type="match status" value="1"/>
</dbReference>
<protein>
    <submittedName>
        <fullName evidence="3">Arsenate reductase</fullName>
    </submittedName>
</protein>
<keyword evidence="4" id="KW-1185">Reference proteome</keyword>
<dbReference type="EMBL" id="FXBL01000004">
    <property type="protein sequence ID" value="SMH41010.1"/>
    <property type="molecule type" value="Genomic_DNA"/>
</dbReference>